<protein>
    <recommendedName>
        <fullName evidence="1">Orc1-like AAA ATPase domain-containing protein</fullName>
    </recommendedName>
</protein>
<dbReference type="STRING" id="1781255.BH720_02835"/>
<sequence>MLSREFLLQIARTQELSRKQEEVLLARFAEELDYEQMGEQLETSAGACLKRMGEIYKKFGITGERRGKENRLRICLLNYWDERRRSEPEPPEELELEPLDFVQPEIAIFHPYQNLPAPSHTVFVGREAEISRLLELLSPNHSAHLISIDGLGGVGKSTLALEAAYRCLQASRIPEALPNVPRFEAIIFTSAKQTHLTPGGLLHRLRREHTLQAICQEIARTLEFREITHSEPGEQLERTRDCLARLSTLLIVDNLETLEDRQDVLSFLYDLPANVKVIVTTREQAMFVPIRLTAFASSDAEQFIQYQSQERGVELDSSEIRALAQKTSGIPAAMVYAIGQLASGYLLPDVLQRIDNAQGDIAQFCFAGSVESLRDRPAHRLLMALAMFGAPALREAIATVAFPLPDAIATADGLAQLQQLSLVQPVRGRYQLLALTREYVLGELAAYAPGDFPAQARQRWLKFYQDFAKRYAEKDWQEWHSPSELLDREWENLKAAIDWCIAQDQYEPVWEFWQKVKGYALVQGYWDDRLIWTSWLMQRTEQRGDWSNLSELLLERAKTLTLMGRTAQLGEATTLLEKAWRLREYQNSIFQCRLMSAIAVLQIRLNCFDIAQDWLNRQRQLLQETTLDPAQVQRLWIHLHYYEAEVCYQLGEYQSAKRLYQQALKSAQQLGWRRCEIYIQHWLAEVAIALLELPKATALLEEGLPIAEAQGDRRCMAYYYRALAMLAHLREQEERSHHWANLALSTFDRLGMLPEAEEMQARLHKYTKKEA</sequence>
<feature type="domain" description="Orc1-like AAA ATPase" evidence="1">
    <location>
        <begin position="123"/>
        <end position="273"/>
    </location>
</feature>
<gene>
    <name evidence="2" type="ORF">BH720_02835</name>
</gene>
<dbReference type="Gene3D" id="3.40.50.300">
    <property type="entry name" value="P-loop containing nucleotide triphosphate hydrolases"/>
    <property type="match status" value="1"/>
</dbReference>
<dbReference type="PANTHER" id="PTHR47691:SF3">
    <property type="entry name" value="HTH-TYPE TRANSCRIPTIONAL REGULATOR RV0890C-RELATED"/>
    <property type="match status" value="1"/>
</dbReference>
<dbReference type="PANTHER" id="PTHR47691">
    <property type="entry name" value="REGULATOR-RELATED"/>
    <property type="match status" value="1"/>
</dbReference>
<dbReference type="Pfam" id="PF13191">
    <property type="entry name" value="AAA_16"/>
    <property type="match status" value="1"/>
</dbReference>
<dbReference type="SUPFAM" id="SSF52540">
    <property type="entry name" value="P-loop containing nucleoside triphosphate hydrolases"/>
    <property type="match status" value="1"/>
</dbReference>
<dbReference type="OrthoDB" id="2893300at2"/>
<name>A0A1E5QQV4_9CYAN</name>
<evidence type="ECO:0000259" key="1">
    <source>
        <dbReference type="Pfam" id="PF13191"/>
    </source>
</evidence>
<dbReference type="InterPro" id="IPR041664">
    <property type="entry name" value="AAA_16"/>
</dbReference>
<dbReference type="RefSeq" id="WP_069965643.1">
    <property type="nucleotide sequence ID" value="NZ_CM124774.1"/>
</dbReference>
<accession>A0A1E5QQV4</accession>
<dbReference type="AlphaFoldDB" id="A0A1E5QQV4"/>
<dbReference type="InterPro" id="IPR011990">
    <property type="entry name" value="TPR-like_helical_dom_sf"/>
</dbReference>
<proteinExistence type="predicted"/>
<dbReference type="Gene3D" id="1.25.40.10">
    <property type="entry name" value="Tetratricopeptide repeat domain"/>
    <property type="match status" value="1"/>
</dbReference>
<organism evidence="2">
    <name type="scientific">Desertifilum tharense IPPAS B-1220</name>
    <dbReference type="NCBI Taxonomy" id="1781255"/>
    <lineage>
        <taxon>Bacteria</taxon>
        <taxon>Bacillati</taxon>
        <taxon>Cyanobacteriota</taxon>
        <taxon>Cyanophyceae</taxon>
        <taxon>Desertifilales</taxon>
        <taxon>Desertifilaceae</taxon>
        <taxon>Desertifilum</taxon>
    </lineage>
</organism>
<dbReference type="SUPFAM" id="SSF48452">
    <property type="entry name" value="TPR-like"/>
    <property type="match status" value="2"/>
</dbReference>
<dbReference type="EMBL" id="MJGC01000032">
    <property type="protein sequence ID" value="OEJ76713.1"/>
    <property type="molecule type" value="Genomic_DNA"/>
</dbReference>
<evidence type="ECO:0000313" key="2">
    <source>
        <dbReference type="EMBL" id="OEJ76713.1"/>
    </source>
</evidence>
<comment type="caution">
    <text evidence="2">The sequence shown here is derived from an EMBL/GenBank/DDBJ whole genome shotgun (WGS) entry which is preliminary data.</text>
</comment>
<dbReference type="InterPro" id="IPR027417">
    <property type="entry name" value="P-loop_NTPase"/>
</dbReference>
<reference evidence="2" key="1">
    <citation type="submission" date="2016-09" db="EMBL/GenBank/DDBJ databases">
        <title>Draft genome of thermotolerant cyanobacterium Desertifilum sp. strain IPPAS B-1220.</title>
        <authorList>
            <person name="Sinetova M.A."/>
            <person name="Bolakhan K."/>
            <person name="Zayadan B.K."/>
            <person name="Mironov K.S."/>
            <person name="Ustinova V."/>
            <person name="Kupriyanova E.V."/>
            <person name="Sidorov R.A."/>
            <person name="Skrypnik A.N."/>
            <person name="Gogoleva N.E."/>
            <person name="Gogolev Y.V."/>
            <person name="Los D.A."/>
        </authorList>
    </citation>
    <scope>NUCLEOTIDE SEQUENCE [LARGE SCALE GENOMIC DNA]</scope>
    <source>
        <strain evidence="2">IPPAS B-1220</strain>
    </source>
</reference>